<dbReference type="AlphaFoldDB" id="A0A165WTQ8"/>
<organism evidence="2 3">
    <name type="scientific">Aeribacillus pallidus</name>
    <dbReference type="NCBI Taxonomy" id="33936"/>
    <lineage>
        <taxon>Bacteria</taxon>
        <taxon>Bacillati</taxon>
        <taxon>Bacillota</taxon>
        <taxon>Bacilli</taxon>
        <taxon>Bacillales</taxon>
        <taxon>Bacillaceae</taxon>
        <taxon>Aeribacillus</taxon>
    </lineage>
</organism>
<dbReference type="GO" id="GO:0008081">
    <property type="term" value="F:phosphoric diester hydrolase activity"/>
    <property type="evidence" value="ECO:0007669"/>
    <property type="project" value="InterPro"/>
</dbReference>
<name>A0A165WTQ8_9BACI</name>
<feature type="domain" description="GP-PDE" evidence="1">
    <location>
        <begin position="26"/>
        <end position="264"/>
    </location>
</feature>
<dbReference type="PANTHER" id="PTHR46211:SF1">
    <property type="entry name" value="GLYCEROPHOSPHODIESTER PHOSPHODIESTERASE, CYTOPLASMIC"/>
    <property type="match status" value="1"/>
</dbReference>
<evidence type="ECO:0000313" key="3">
    <source>
        <dbReference type="Proteomes" id="UP000076476"/>
    </source>
</evidence>
<dbReference type="Gene3D" id="3.20.20.190">
    <property type="entry name" value="Phosphatidylinositol (PI) phosphodiesterase"/>
    <property type="match status" value="1"/>
</dbReference>
<dbReference type="InterPro" id="IPR030395">
    <property type="entry name" value="GP_PDE_dom"/>
</dbReference>
<dbReference type="Proteomes" id="UP000076476">
    <property type="component" value="Unassembled WGS sequence"/>
</dbReference>
<keyword evidence="3" id="KW-1185">Reference proteome</keyword>
<accession>A0A165WTQ8</accession>
<dbReference type="PANTHER" id="PTHR46211">
    <property type="entry name" value="GLYCEROPHOSPHORYL DIESTER PHOSPHODIESTERASE"/>
    <property type="match status" value="1"/>
</dbReference>
<dbReference type="STRING" id="33936.AZI98_15020"/>
<comment type="caution">
    <text evidence="2">The sequence shown here is derived from an EMBL/GenBank/DDBJ whole genome shotgun (WGS) entry which is preliminary data.</text>
</comment>
<evidence type="ECO:0000259" key="1">
    <source>
        <dbReference type="PROSITE" id="PS51704"/>
    </source>
</evidence>
<sequence>MLDYVRYYVHRFFYKIFHFKKEPNKTIAVAHRGASGYAPENTFAAFDLAIDMKADYLELDVRMTKDGLLAVIHDETIDRTTNGSGLVKNFTYEELKQFDAGAWFHRKFSGEKIPLLCDVLKKYRGKINFLIEVKEPKKQFGIVERLAKELIEKGDQQLNVVVQSFDTAFLQEFHSVLPSISLGVLIGYRHGAITEEHLQQYAAFATYINPNKALVTPKLVYMIHQSGMKIMPYTARDIHDIQHLMAMNVDGIITDYPDYLTSLPKSLSYSKRSRIR</sequence>
<evidence type="ECO:0000313" key="2">
    <source>
        <dbReference type="EMBL" id="KZN95310.1"/>
    </source>
</evidence>
<dbReference type="Pfam" id="PF03009">
    <property type="entry name" value="GDPD"/>
    <property type="match status" value="1"/>
</dbReference>
<dbReference type="InterPro" id="IPR017946">
    <property type="entry name" value="PLC-like_Pdiesterase_TIM-brl"/>
</dbReference>
<dbReference type="EMBL" id="LWBR01000058">
    <property type="protein sequence ID" value="KZN95310.1"/>
    <property type="molecule type" value="Genomic_DNA"/>
</dbReference>
<dbReference type="SUPFAM" id="SSF51695">
    <property type="entry name" value="PLC-like phosphodiesterases"/>
    <property type="match status" value="1"/>
</dbReference>
<dbReference type="RefSeq" id="WP_063389075.1">
    <property type="nucleotide sequence ID" value="NZ_LWBR01000058.1"/>
</dbReference>
<protein>
    <recommendedName>
        <fullName evidence="1">GP-PDE domain-containing protein</fullName>
    </recommendedName>
</protein>
<gene>
    <name evidence="2" type="ORF">AZI98_15020</name>
</gene>
<reference evidence="2 3" key="1">
    <citation type="submission" date="2016-04" db="EMBL/GenBank/DDBJ databases">
        <title>Draft genome sequence of Aeribacillus pallidus 8m3 from petroleum reservoir.</title>
        <authorList>
            <person name="Poltaraus A.B."/>
            <person name="Nazina T.N."/>
            <person name="Tourova T.P."/>
            <person name="Malakho S.M."/>
            <person name="Korshunova A.V."/>
            <person name="Sokolova D.S."/>
        </authorList>
    </citation>
    <scope>NUCLEOTIDE SEQUENCE [LARGE SCALE GENOMIC DNA]</scope>
    <source>
        <strain evidence="2 3">8m3</strain>
    </source>
</reference>
<proteinExistence type="predicted"/>
<dbReference type="PROSITE" id="PS51704">
    <property type="entry name" value="GP_PDE"/>
    <property type="match status" value="1"/>
</dbReference>
<dbReference type="GO" id="GO:0006629">
    <property type="term" value="P:lipid metabolic process"/>
    <property type="evidence" value="ECO:0007669"/>
    <property type="project" value="InterPro"/>
</dbReference>